<organism evidence="2 3">
    <name type="scientific">Adhaeretor mobilis</name>
    <dbReference type="NCBI Taxonomy" id="1930276"/>
    <lineage>
        <taxon>Bacteria</taxon>
        <taxon>Pseudomonadati</taxon>
        <taxon>Planctomycetota</taxon>
        <taxon>Planctomycetia</taxon>
        <taxon>Pirellulales</taxon>
        <taxon>Lacipirellulaceae</taxon>
        <taxon>Adhaeretor</taxon>
    </lineage>
</organism>
<proteinExistence type="predicted"/>
<dbReference type="InterPro" id="IPR029058">
    <property type="entry name" value="AB_hydrolase_fold"/>
</dbReference>
<gene>
    <name evidence="2" type="ORF">HG15A2_31560</name>
</gene>
<feature type="region of interest" description="Disordered" evidence="1">
    <location>
        <begin position="705"/>
        <end position="749"/>
    </location>
</feature>
<name>A0A517MY58_9BACT</name>
<keyword evidence="2" id="KW-0378">Hydrolase</keyword>
<reference evidence="2 3" key="1">
    <citation type="submission" date="2019-02" db="EMBL/GenBank/DDBJ databases">
        <title>Deep-cultivation of Planctomycetes and their phenomic and genomic characterization uncovers novel biology.</title>
        <authorList>
            <person name="Wiegand S."/>
            <person name="Jogler M."/>
            <person name="Boedeker C."/>
            <person name="Pinto D."/>
            <person name="Vollmers J."/>
            <person name="Rivas-Marin E."/>
            <person name="Kohn T."/>
            <person name="Peeters S.H."/>
            <person name="Heuer A."/>
            <person name="Rast P."/>
            <person name="Oberbeckmann S."/>
            <person name="Bunk B."/>
            <person name="Jeske O."/>
            <person name="Meyerdierks A."/>
            <person name="Storesund J.E."/>
            <person name="Kallscheuer N."/>
            <person name="Luecker S."/>
            <person name="Lage O.M."/>
            <person name="Pohl T."/>
            <person name="Merkel B.J."/>
            <person name="Hornburger P."/>
            <person name="Mueller R.-W."/>
            <person name="Bruemmer F."/>
            <person name="Labrenz M."/>
            <person name="Spormann A.M."/>
            <person name="Op den Camp H."/>
            <person name="Overmann J."/>
            <person name="Amann R."/>
            <person name="Jetten M.S.M."/>
            <person name="Mascher T."/>
            <person name="Medema M.H."/>
            <person name="Devos D.P."/>
            <person name="Kaster A.-K."/>
            <person name="Ovreas L."/>
            <person name="Rohde M."/>
            <person name="Galperin M.Y."/>
            <person name="Jogler C."/>
        </authorList>
    </citation>
    <scope>NUCLEOTIDE SEQUENCE [LARGE SCALE GENOMIC DNA]</scope>
    <source>
        <strain evidence="2 3">HG15A2</strain>
    </source>
</reference>
<dbReference type="EMBL" id="CP036263">
    <property type="protein sequence ID" value="QDS99825.1"/>
    <property type="molecule type" value="Genomic_DNA"/>
</dbReference>
<accession>A0A517MY58</accession>
<evidence type="ECO:0000256" key="1">
    <source>
        <dbReference type="SAM" id="MobiDB-lite"/>
    </source>
</evidence>
<protein>
    <submittedName>
        <fullName evidence="2">Alpha/beta hydrolase family protein</fullName>
    </submittedName>
</protein>
<evidence type="ECO:0000313" key="3">
    <source>
        <dbReference type="Proteomes" id="UP000319852"/>
    </source>
</evidence>
<dbReference type="PANTHER" id="PTHR37946:SF1">
    <property type="entry name" value="SLL1969 PROTEIN"/>
    <property type="match status" value="1"/>
</dbReference>
<dbReference type="PANTHER" id="PTHR37946">
    <property type="entry name" value="SLL1969 PROTEIN"/>
    <property type="match status" value="1"/>
</dbReference>
<sequence length="749" mass="83395">MADPLGSKIDRSQNPSHARWLRVVLCAMLLVQLAGCATSSKWVTLRNTPRNPLTETLGLVTRQGPKATPRTMQLLRRYDLNDAKINDGGALLTELNKIDQTDPQREHLYALAELSYVGAKRAERSSEHSRALELYGSSVLYSYRYLFDNDYPAASNPYDPQFRRACDLYNTALEDTLRMVMQQDQLLPNTSRVIKTASHDCQVDVILKSKGWHPEDFDSLEFVSDFEVHGLRNHYHNFGLGVPLIAIRKQHEESEDSEHSDPREDYYPPALSFPVTAFLRIDPGESTVEDDNLVDEGGARANRRVHAVLELRDPLDEQSISIAGKPVPLETDLSTPLAHYLNQPALDDSTVSTAGLLKPEKVAKLTGLYMLEPFRADKIPVIMVHGLWSSPVTWMEMFNDLRSDPAIRENYQFWFYLYPTGQPFWFSASQMREDMAAMRASLDPERQYAALDQTVLVGHSMGGLVSRLQTVDSRDHFWKTLSDRPFGELQAEDEVRDELAKTFFFTPNASVRRVVTIGTPHKGSDVANDVTRWVGRKIIKIPALMLQRRHQLVANNKGYFRDDAPLGISTSIDSLSPKSPILPVLLASEVGPWVKYHNVVGHSEGKGFTGKVSNWLAGEGDGVVALASAKFDAAESEIVVPSDHVSVHRHPASILEVRRILMEHIDQLRSFPNSQPSGQVRLAKGTQPTQPLVVPSLAGRSIAETLPTGLPSESPSAGPVRTGVQREAFPRKIPTSSTTAGRPPAAIVR</sequence>
<dbReference type="AlphaFoldDB" id="A0A517MY58"/>
<evidence type="ECO:0000313" key="2">
    <source>
        <dbReference type="EMBL" id="QDS99825.1"/>
    </source>
</evidence>
<dbReference type="Proteomes" id="UP000319852">
    <property type="component" value="Chromosome"/>
</dbReference>
<keyword evidence="3" id="KW-1185">Reference proteome</keyword>
<dbReference type="OrthoDB" id="869379at2"/>
<dbReference type="SUPFAM" id="SSF53474">
    <property type="entry name" value="alpha/beta-Hydrolases"/>
    <property type="match status" value="1"/>
</dbReference>
<dbReference type="GO" id="GO:0016787">
    <property type="term" value="F:hydrolase activity"/>
    <property type="evidence" value="ECO:0007669"/>
    <property type="project" value="UniProtKB-KW"/>
</dbReference>
<dbReference type="Gene3D" id="3.40.50.1820">
    <property type="entry name" value="alpha/beta hydrolase"/>
    <property type="match status" value="1"/>
</dbReference>
<dbReference type="RefSeq" id="WP_145060989.1">
    <property type="nucleotide sequence ID" value="NZ_CP036263.1"/>
</dbReference>
<dbReference type="KEGG" id="amob:HG15A2_31560"/>